<reference evidence="3 4" key="1">
    <citation type="submission" date="2024-10" db="EMBL/GenBank/DDBJ databases">
        <title>Updated reference genomes for cyclostephanoid diatoms.</title>
        <authorList>
            <person name="Roberts W.R."/>
            <person name="Alverson A.J."/>
        </authorList>
    </citation>
    <scope>NUCLEOTIDE SEQUENCE [LARGE SCALE GENOMIC DNA]</scope>
    <source>
        <strain evidence="3 4">AJA228-03</strain>
    </source>
</reference>
<dbReference type="PANTHER" id="PTHR21113">
    <property type="entry name" value="AGAP001705-PA"/>
    <property type="match status" value="1"/>
</dbReference>
<dbReference type="SUPFAM" id="SSF57625">
    <property type="entry name" value="Invertebrate chitin-binding proteins"/>
    <property type="match status" value="1"/>
</dbReference>
<evidence type="ECO:0000256" key="1">
    <source>
        <dbReference type="SAM" id="SignalP"/>
    </source>
</evidence>
<feature type="chain" id="PRO_5044823181" description="Chitin-binding type-2 domain-containing protein" evidence="1">
    <location>
        <begin position="18"/>
        <end position="532"/>
    </location>
</feature>
<keyword evidence="4" id="KW-1185">Reference proteome</keyword>
<evidence type="ECO:0000313" key="3">
    <source>
        <dbReference type="EMBL" id="KAL3827144.1"/>
    </source>
</evidence>
<dbReference type="SMART" id="SM00494">
    <property type="entry name" value="ChtBD2"/>
    <property type="match status" value="1"/>
</dbReference>
<feature type="signal peptide" evidence="1">
    <location>
        <begin position="1"/>
        <end position="17"/>
    </location>
</feature>
<comment type="caution">
    <text evidence="3">The sequence shown here is derived from an EMBL/GenBank/DDBJ whole genome shotgun (WGS) entry which is preliminary data.</text>
</comment>
<dbReference type="InterPro" id="IPR002557">
    <property type="entry name" value="Chitin-bd_dom"/>
</dbReference>
<protein>
    <recommendedName>
        <fullName evidence="2">Chitin-binding type-2 domain-containing protein</fullName>
    </recommendedName>
</protein>
<dbReference type="AlphaFoldDB" id="A0ABD3SRB0"/>
<name>A0ABD3SRB0_9STRA</name>
<keyword evidence="1" id="KW-0732">Signal</keyword>
<organism evidence="3 4">
    <name type="scientific">Cyclostephanos tholiformis</name>
    <dbReference type="NCBI Taxonomy" id="382380"/>
    <lineage>
        <taxon>Eukaryota</taxon>
        <taxon>Sar</taxon>
        <taxon>Stramenopiles</taxon>
        <taxon>Ochrophyta</taxon>
        <taxon>Bacillariophyta</taxon>
        <taxon>Coscinodiscophyceae</taxon>
        <taxon>Thalassiosirophycidae</taxon>
        <taxon>Stephanodiscales</taxon>
        <taxon>Stephanodiscaceae</taxon>
        <taxon>Cyclostephanos</taxon>
    </lineage>
</organism>
<dbReference type="Gene3D" id="1.10.530.10">
    <property type="match status" value="1"/>
</dbReference>
<dbReference type="Proteomes" id="UP001530377">
    <property type="component" value="Unassembled WGS sequence"/>
</dbReference>
<dbReference type="PROSITE" id="PS50940">
    <property type="entry name" value="CHIT_BIND_II"/>
    <property type="match status" value="1"/>
</dbReference>
<feature type="domain" description="Chitin-binding type-2" evidence="2">
    <location>
        <begin position="18"/>
        <end position="74"/>
    </location>
</feature>
<accession>A0ABD3SRB0</accession>
<dbReference type="InterPro" id="IPR036508">
    <property type="entry name" value="Chitin-bd_dom_sf"/>
</dbReference>
<evidence type="ECO:0000259" key="2">
    <source>
        <dbReference type="PROSITE" id="PS50940"/>
    </source>
</evidence>
<dbReference type="EMBL" id="JALLPB020000007">
    <property type="protein sequence ID" value="KAL3827144.1"/>
    <property type="molecule type" value="Genomic_DNA"/>
</dbReference>
<sequence length="532" mass="58865">MIAVSLLLHFVAACVDEFNVCDGDGPTYRPLPECENYAWCENGAMTQMLACDEGTIFDVLMENCNFYDITFCIVQSCTPTLLPSTMPSSNPTETFFPFLITDEMKLVMESTVFQSYNPAGIASPSTKYSYDGLIKALEEMALHGISSDGRSFSFYIGETWQSFDYGRTNLAAFLANAMTESITHDTCDEFSTDEVDGKHALSNACGQDFRSYQDEVCTRAEEVDMSCPVDKNMEIVSAGYSSMMEGRAPPPFSCRPKTDSADYAGYWDVETGLSSETAFSNTRGRTDLEGCCWWGRGALLTRGVCNMGKLNYYIGKRAYDERGEGIFPDIDFCSYPEAICTEGDEGSEEIRWITGLFEWIERIQSYSGWDYISNLQQFVDGGMTDESFFATVISIFIRDCHEPDCSSIELTSSEERIENFVKILEIFGLPETKSHPTLLPTGEPSTQIPTTLSPVKNILPPSLSLIEPSALQSPPIPTPMPTTMATTTPMELKKSTAPTNELILLEGNFASRLVSSSLTTAISIIGLQVLQF</sequence>
<evidence type="ECO:0000313" key="4">
    <source>
        <dbReference type="Proteomes" id="UP001530377"/>
    </source>
</evidence>
<dbReference type="PANTHER" id="PTHR21113:SF4">
    <property type="entry name" value="CHITIN-BINDING TYPE-4 DOMAIN-CONTAINING PROTEIN"/>
    <property type="match status" value="1"/>
</dbReference>
<proteinExistence type="predicted"/>
<gene>
    <name evidence="3" type="ORF">ACHAXA_006699</name>
</gene>